<comment type="caution">
    <text evidence="2">The sequence shown here is derived from an EMBL/GenBank/DDBJ whole genome shotgun (WGS) entry which is preliminary data.</text>
</comment>
<accession>A0ABQ5JD17</accession>
<evidence type="ECO:0000256" key="1">
    <source>
        <dbReference type="SAM" id="SignalP"/>
    </source>
</evidence>
<sequence length="156" mass="17916">MILKPFQTVFTSLLYCFYALEQCYVPIIAYVNADVKLMLCDVKFRRTLADLRVSLKDLFFDRLHLEVHCMARPKMVTSLNARNPTAARGACYECDGTDHYKSAGTRLNRAPRQEGKSSSMIICFLMLTPKCYDDQSSVTPRVPRIDRVSDRLVYSQ</sequence>
<dbReference type="Proteomes" id="UP001151760">
    <property type="component" value="Unassembled WGS sequence"/>
</dbReference>
<evidence type="ECO:0000313" key="3">
    <source>
        <dbReference type="Proteomes" id="UP001151760"/>
    </source>
</evidence>
<reference evidence="2" key="1">
    <citation type="journal article" date="2022" name="Int. J. Mol. Sci.">
        <title>Draft Genome of Tanacetum Coccineum: Genomic Comparison of Closely Related Tanacetum-Family Plants.</title>
        <authorList>
            <person name="Yamashiro T."/>
            <person name="Shiraishi A."/>
            <person name="Nakayama K."/>
            <person name="Satake H."/>
        </authorList>
    </citation>
    <scope>NUCLEOTIDE SEQUENCE</scope>
</reference>
<dbReference type="EMBL" id="BQNB010021823">
    <property type="protein sequence ID" value="GJU10425.1"/>
    <property type="molecule type" value="Genomic_DNA"/>
</dbReference>
<proteinExistence type="predicted"/>
<reference evidence="2" key="2">
    <citation type="submission" date="2022-01" db="EMBL/GenBank/DDBJ databases">
        <authorList>
            <person name="Yamashiro T."/>
            <person name="Shiraishi A."/>
            <person name="Satake H."/>
            <person name="Nakayama K."/>
        </authorList>
    </citation>
    <scope>NUCLEOTIDE SEQUENCE</scope>
</reference>
<evidence type="ECO:0000313" key="2">
    <source>
        <dbReference type="EMBL" id="GJU10425.1"/>
    </source>
</evidence>
<name>A0ABQ5JD17_9ASTR</name>
<gene>
    <name evidence="2" type="ORF">Tco_1132821</name>
</gene>
<protein>
    <submittedName>
        <fullName evidence="2">Uncharacterized protein</fullName>
    </submittedName>
</protein>
<feature type="signal peptide" evidence="1">
    <location>
        <begin position="1"/>
        <end position="21"/>
    </location>
</feature>
<organism evidence="2 3">
    <name type="scientific">Tanacetum coccineum</name>
    <dbReference type="NCBI Taxonomy" id="301880"/>
    <lineage>
        <taxon>Eukaryota</taxon>
        <taxon>Viridiplantae</taxon>
        <taxon>Streptophyta</taxon>
        <taxon>Embryophyta</taxon>
        <taxon>Tracheophyta</taxon>
        <taxon>Spermatophyta</taxon>
        <taxon>Magnoliopsida</taxon>
        <taxon>eudicotyledons</taxon>
        <taxon>Gunneridae</taxon>
        <taxon>Pentapetalae</taxon>
        <taxon>asterids</taxon>
        <taxon>campanulids</taxon>
        <taxon>Asterales</taxon>
        <taxon>Asteraceae</taxon>
        <taxon>Asteroideae</taxon>
        <taxon>Anthemideae</taxon>
        <taxon>Anthemidinae</taxon>
        <taxon>Tanacetum</taxon>
    </lineage>
</organism>
<keyword evidence="3" id="KW-1185">Reference proteome</keyword>
<feature type="chain" id="PRO_5047165032" evidence="1">
    <location>
        <begin position="22"/>
        <end position="156"/>
    </location>
</feature>
<keyword evidence="1" id="KW-0732">Signal</keyword>